<keyword evidence="1" id="KW-0812">Transmembrane</keyword>
<evidence type="ECO:0000256" key="1">
    <source>
        <dbReference type="SAM" id="Phobius"/>
    </source>
</evidence>
<dbReference type="Proteomes" id="UP000040453">
    <property type="component" value="Unassembled WGS sequence"/>
</dbReference>
<keyword evidence="3" id="KW-1185">Reference proteome</keyword>
<organism evidence="2 3">
    <name type="scientific">Oceanobacillus oncorhynchi</name>
    <dbReference type="NCBI Taxonomy" id="545501"/>
    <lineage>
        <taxon>Bacteria</taxon>
        <taxon>Bacillati</taxon>
        <taxon>Bacillota</taxon>
        <taxon>Bacilli</taxon>
        <taxon>Bacillales</taxon>
        <taxon>Bacillaceae</taxon>
        <taxon>Oceanobacillus</taxon>
    </lineage>
</organism>
<protein>
    <submittedName>
        <fullName evidence="2">Uncharacterized protein</fullName>
    </submittedName>
</protein>
<feature type="transmembrane region" description="Helical" evidence="1">
    <location>
        <begin position="34"/>
        <end position="55"/>
    </location>
</feature>
<dbReference type="EMBL" id="CDGG01000001">
    <property type="protein sequence ID" value="CEI83453.1"/>
    <property type="molecule type" value="Genomic_DNA"/>
</dbReference>
<dbReference type="RefSeq" id="WP_042533726.1">
    <property type="nucleotide sequence ID" value="NZ_CAXOIH010000017.1"/>
</dbReference>
<gene>
    <name evidence="2" type="ORF">BN997_03366</name>
</gene>
<dbReference type="OrthoDB" id="2645556at2"/>
<name>A0A0A1MK34_9BACI</name>
<evidence type="ECO:0000313" key="3">
    <source>
        <dbReference type="Proteomes" id="UP000040453"/>
    </source>
</evidence>
<keyword evidence="1" id="KW-0472">Membrane</keyword>
<accession>A0A0A1MK34</accession>
<feature type="transmembrane region" description="Helical" evidence="1">
    <location>
        <begin position="9"/>
        <end position="28"/>
    </location>
</feature>
<feature type="transmembrane region" description="Helical" evidence="1">
    <location>
        <begin position="76"/>
        <end position="96"/>
    </location>
</feature>
<evidence type="ECO:0000313" key="2">
    <source>
        <dbReference type="EMBL" id="CEI83453.1"/>
    </source>
</evidence>
<keyword evidence="1" id="KW-1133">Transmembrane helix</keyword>
<proteinExistence type="predicted"/>
<reference evidence="2 3" key="1">
    <citation type="submission" date="2014-11" db="EMBL/GenBank/DDBJ databases">
        <authorList>
            <person name="Urmite Genomes Urmite Genomes"/>
        </authorList>
    </citation>
    <scope>NUCLEOTIDE SEQUENCE [LARGE SCALE GENOMIC DNA]</scope>
    <source>
        <strain evidence="2 3">Oc5</strain>
    </source>
</reference>
<dbReference type="AlphaFoldDB" id="A0A0A1MK34"/>
<dbReference type="STRING" id="545501.BN997_03366"/>
<sequence>MTDLSNGTLLIYGLVISAALMIGIIQWVRRRFEVLAVLAIILSLLLPLAGFLYSINRPEGMNEIAYIWQQARGRSGIGVFLLLGHLYILFWVLFGAEFKRLYEFLFPKVKRMIQWVKNRVRKQDKNKMKEEM</sequence>